<comment type="caution">
    <text evidence="4">The sequence shown here is derived from an EMBL/GenBank/DDBJ whole genome shotgun (WGS) entry which is preliminary data.</text>
</comment>
<dbReference type="EMBL" id="JBHSUB010000006">
    <property type="protein sequence ID" value="MFC6377360.1"/>
    <property type="molecule type" value="Genomic_DNA"/>
</dbReference>
<dbReference type="SUPFAM" id="SSF51905">
    <property type="entry name" value="FAD/NAD(P)-binding domain"/>
    <property type="match status" value="1"/>
</dbReference>
<dbReference type="InterPro" id="IPR036188">
    <property type="entry name" value="FAD/NAD-bd_sf"/>
</dbReference>
<feature type="domain" description="FAD dependent oxidoreductase" evidence="3">
    <location>
        <begin position="13"/>
        <end position="403"/>
    </location>
</feature>
<evidence type="ECO:0000256" key="2">
    <source>
        <dbReference type="SAM" id="Phobius"/>
    </source>
</evidence>
<evidence type="ECO:0000313" key="5">
    <source>
        <dbReference type="Proteomes" id="UP001596230"/>
    </source>
</evidence>
<dbReference type="Gene3D" id="3.30.9.10">
    <property type="entry name" value="D-Amino Acid Oxidase, subunit A, domain 2"/>
    <property type="match status" value="1"/>
</dbReference>
<dbReference type="Gene3D" id="3.50.50.60">
    <property type="entry name" value="FAD/NAD(P)-binding domain"/>
    <property type="match status" value="2"/>
</dbReference>
<proteinExistence type="predicted"/>
<accession>A0ABW1VVB4</accession>
<keyword evidence="5" id="KW-1185">Reference proteome</keyword>
<name>A0ABW1VVB4_9GAMM</name>
<dbReference type="PANTHER" id="PTHR13847">
    <property type="entry name" value="SARCOSINE DEHYDROGENASE-RELATED"/>
    <property type="match status" value="1"/>
</dbReference>
<keyword evidence="1 4" id="KW-0560">Oxidoreductase</keyword>
<keyword evidence="2" id="KW-0812">Transmembrane</keyword>
<organism evidence="4 5">
    <name type="scientific">Tatumella terrea</name>
    <dbReference type="NCBI Taxonomy" id="419007"/>
    <lineage>
        <taxon>Bacteria</taxon>
        <taxon>Pseudomonadati</taxon>
        <taxon>Pseudomonadota</taxon>
        <taxon>Gammaproteobacteria</taxon>
        <taxon>Enterobacterales</taxon>
        <taxon>Erwiniaceae</taxon>
        <taxon>Tatumella</taxon>
    </lineage>
</organism>
<dbReference type="RefSeq" id="WP_385946801.1">
    <property type="nucleotide sequence ID" value="NZ_JBHSUB010000006.1"/>
</dbReference>
<protein>
    <submittedName>
        <fullName evidence="4">NAD(P)/FAD-dependent oxidoreductase</fullName>
        <ecNumber evidence="4">1.-.-.-</ecNumber>
    </submittedName>
</protein>
<dbReference type="InterPro" id="IPR006076">
    <property type="entry name" value="FAD-dep_OxRdtase"/>
</dbReference>
<keyword evidence="2" id="KW-1133">Transmembrane helix</keyword>
<dbReference type="EC" id="1.-.-.-" evidence="4"/>
<sequence length="421" mass="46182">MDTISNTQKSQHAVVIGGGIVGICCALSLLHEGFEVTLIDPARPGDSTAKWSCGQLSVGEIIPLSKPGILTKIPGWMVDQTGPLALRPKALPSLMPWFFRFLGNSRRTRIEDIAGSMASLTHHVFNEYKNLLDEETFNQLIVNRPVLQVFDSQKGVEGEQGHNQLRRKLGFESRVLSGEDIADLEPELKGKFTHGILLPQWRFVADTEAFLVSLTEKFISEGGKRIEATVKQFLEKDHVASAVILDSGENISADYFVLAAGIGARRFFKQLNMNVPLQPVAGYQVVVKDSGLKLNHSVIYGDGGFCFTPMTRGLQIGGTIEFTGDSLQPNFKRAELILQKAKKIFPELNTTNIESGIGYRPLLPDTKPIIDRSQKYNNILLAIGHGQLGLTLGAITGRLITDLAMGRKPAVDLSPFSATRF</sequence>
<gene>
    <name evidence="4" type="ORF">ACFP9W_04530</name>
</gene>
<evidence type="ECO:0000259" key="3">
    <source>
        <dbReference type="Pfam" id="PF01266"/>
    </source>
</evidence>
<keyword evidence="2" id="KW-0472">Membrane</keyword>
<dbReference type="Pfam" id="PF01266">
    <property type="entry name" value="DAO"/>
    <property type="match status" value="1"/>
</dbReference>
<dbReference type="Proteomes" id="UP001596230">
    <property type="component" value="Unassembled WGS sequence"/>
</dbReference>
<dbReference type="SUPFAM" id="SSF54373">
    <property type="entry name" value="FAD-linked reductases, C-terminal domain"/>
    <property type="match status" value="1"/>
</dbReference>
<feature type="transmembrane region" description="Helical" evidence="2">
    <location>
        <begin position="12"/>
        <end position="30"/>
    </location>
</feature>
<dbReference type="PANTHER" id="PTHR13847:SF289">
    <property type="entry name" value="GLYCINE OXIDASE"/>
    <property type="match status" value="1"/>
</dbReference>
<reference evidence="5" key="1">
    <citation type="journal article" date="2019" name="Int. J. Syst. Evol. Microbiol.">
        <title>The Global Catalogue of Microorganisms (GCM) 10K type strain sequencing project: providing services to taxonomists for standard genome sequencing and annotation.</title>
        <authorList>
            <consortium name="The Broad Institute Genomics Platform"/>
            <consortium name="The Broad Institute Genome Sequencing Center for Infectious Disease"/>
            <person name="Wu L."/>
            <person name="Ma J."/>
        </authorList>
    </citation>
    <scope>NUCLEOTIDE SEQUENCE [LARGE SCALE GENOMIC DNA]</scope>
    <source>
        <strain evidence="5">CGMCC 1.18518</strain>
    </source>
</reference>
<evidence type="ECO:0000313" key="4">
    <source>
        <dbReference type="EMBL" id="MFC6377360.1"/>
    </source>
</evidence>
<evidence type="ECO:0000256" key="1">
    <source>
        <dbReference type="ARBA" id="ARBA00023002"/>
    </source>
</evidence>
<dbReference type="GO" id="GO:0016491">
    <property type="term" value="F:oxidoreductase activity"/>
    <property type="evidence" value="ECO:0007669"/>
    <property type="project" value="UniProtKB-KW"/>
</dbReference>